<evidence type="ECO:0000256" key="2">
    <source>
        <dbReference type="ARBA" id="ARBA00022475"/>
    </source>
</evidence>
<accession>A0A916XQY5</accession>
<name>A0A916XQY5_9BURK</name>
<comment type="subcellular location">
    <subcellularLocation>
        <location evidence="1">Membrane</location>
        <topology evidence="1">Multi-pass membrane protein</topology>
    </subcellularLocation>
</comment>
<dbReference type="Gene3D" id="3.40.50.1000">
    <property type="entry name" value="HAD superfamily/HAD-like"/>
    <property type="match status" value="1"/>
</dbReference>
<dbReference type="GO" id="GO:0009247">
    <property type="term" value="P:glycolipid biosynthetic process"/>
    <property type="evidence" value="ECO:0007669"/>
    <property type="project" value="TreeGrafter"/>
</dbReference>
<keyword evidence="3 6" id="KW-0812">Transmembrane</keyword>
<keyword evidence="5 6" id="KW-0472">Membrane</keyword>
<dbReference type="InterPro" id="IPR000537">
    <property type="entry name" value="UbiA_prenyltransferase"/>
</dbReference>
<evidence type="ECO:0000256" key="4">
    <source>
        <dbReference type="ARBA" id="ARBA00022989"/>
    </source>
</evidence>
<feature type="transmembrane region" description="Helical" evidence="6">
    <location>
        <begin position="223"/>
        <end position="242"/>
    </location>
</feature>
<reference evidence="7" key="1">
    <citation type="journal article" date="2014" name="Int. J. Syst. Evol. Microbiol.">
        <title>Complete genome sequence of Corynebacterium casei LMG S-19264T (=DSM 44701T), isolated from a smear-ripened cheese.</title>
        <authorList>
            <consortium name="US DOE Joint Genome Institute (JGI-PGF)"/>
            <person name="Walter F."/>
            <person name="Albersmeier A."/>
            <person name="Kalinowski J."/>
            <person name="Ruckert C."/>
        </authorList>
    </citation>
    <scope>NUCLEOTIDE SEQUENCE</scope>
    <source>
        <strain evidence="7">CGMCC 1.10998</strain>
    </source>
</reference>
<dbReference type="PANTHER" id="PTHR11048:SF5">
    <property type="entry name" value="DECAPRENYL-PHOSPHATE PHOSPHORIBOSYLTRANSFERASE"/>
    <property type="match status" value="1"/>
</dbReference>
<gene>
    <name evidence="7" type="ORF">GCM10011396_50650</name>
</gene>
<evidence type="ECO:0000313" key="8">
    <source>
        <dbReference type="Proteomes" id="UP000637423"/>
    </source>
</evidence>
<dbReference type="Gene3D" id="1.10.357.140">
    <property type="entry name" value="UbiA prenyltransferase"/>
    <property type="match status" value="1"/>
</dbReference>
<keyword evidence="4 6" id="KW-1133">Transmembrane helix</keyword>
<keyword evidence="8" id="KW-1185">Reference proteome</keyword>
<dbReference type="NCBIfam" id="NF006088">
    <property type="entry name" value="PRK08238.1"/>
    <property type="match status" value="1"/>
</dbReference>
<feature type="transmembrane region" description="Helical" evidence="6">
    <location>
        <begin position="342"/>
        <end position="360"/>
    </location>
</feature>
<dbReference type="RefSeq" id="WP_188568948.1">
    <property type="nucleotide sequence ID" value="NZ_BMED01000007.1"/>
</dbReference>
<dbReference type="Proteomes" id="UP000637423">
    <property type="component" value="Unassembled WGS sequence"/>
</dbReference>
<dbReference type="InterPro" id="IPR036412">
    <property type="entry name" value="HAD-like_sf"/>
</dbReference>
<dbReference type="Pfam" id="PF01040">
    <property type="entry name" value="UbiA"/>
    <property type="match status" value="1"/>
</dbReference>
<feature type="transmembrane region" description="Helical" evidence="6">
    <location>
        <begin position="290"/>
        <end position="308"/>
    </location>
</feature>
<dbReference type="GO" id="GO:0016765">
    <property type="term" value="F:transferase activity, transferring alkyl or aryl (other than methyl) groups"/>
    <property type="evidence" value="ECO:0007669"/>
    <property type="project" value="InterPro"/>
</dbReference>
<dbReference type="AlphaFoldDB" id="A0A916XQY5"/>
<evidence type="ECO:0000256" key="5">
    <source>
        <dbReference type="ARBA" id="ARBA00023136"/>
    </source>
</evidence>
<evidence type="ECO:0000313" key="7">
    <source>
        <dbReference type="EMBL" id="GGC97037.1"/>
    </source>
</evidence>
<dbReference type="SUPFAM" id="SSF56784">
    <property type="entry name" value="HAD-like"/>
    <property type="match status" value="1"/>
</dbReference>
<feature type="transmembrane region" description="Helical" evidence="6">
    <location>
        <begin position="315"/>
        <end position="336"/>
    </location>
</feature>
<evidence type="ECO:0000256" key="3">
    <source>
        <dbReference type="ARBA" id="ARBA00022692"/>
    </source>
</evidence>
<dbReference type="CDD" id="cd13963">
    <property type="entry name" value="PT_UbiA_2"/>
    <property type="match status" value="1"/>
</dbReference>
<reference evidence="7" key="2">
    <citation type="submission" date="2020-09" db="EMBL/GenBank/DDBJ databases">
        <authorList>
            <person name="Sun Q."/>
            <person name="Zhou Y."/>
        </authorList>
    </citation>
    <scope>NUCLEOTIDE SEQUENCE</scope>
    <source>
        <strain evidence="7">CGMCC 1.10998</strain>
    </source>
</reference>
<feature type="transmembrane region" description="Helical" evidence="6">
    <location>
        <begin position="263"/>
        <end position="284"/>
    </location>
</feature>
<feature type="transmembrane region" description="Helical" evidence="6">
    <location>
        <begin position="389"/>
        <end position="409"/>
    </location>
</feature>
<dbReference type="InterPro" id="IPR044878">
    <property type="entry name" value="UbiA_sf"/>
</dbReference>
<dbReference type="InterPro" id="IPR039653">
    <property type="entry name" value="Prenyltransferase"/>
</dbReference>
<evidence type="ECO:0000256" key="1">
    <source>
        <dbReference type="ARBA" id="ARBA00004141"/>
    </source>
</evidence>
<comment type="caution">
    <text evidence="7">The sequence shown here is derived from an EMBL/GenBank/DDBJ whole genome shotgun (WGS) entry which is preliminary data.</text>
</comment>
<protein>
    <submittedName>
        <fullName evidence="7">Membrane protein</fullName>
    </submittedName>
</protein>
<dbReference type="InterPro" id="IPR023214">
    <property type="entry name" value="HAD_sf"/>
</dbReference>
<sequence length="476" mass="52518">MTPDTHSPPPLFVDLDGTLIKTDLLMESTLLLIKQSPWIVFSLPFWLLKGKSYLKARIAERVSMEADTFPLQAEFVAFLQEQHASGRELHLATASDIRLAQPVADRLGIFTSVLASDGIHNLRSEAKLAAIQKLTNGGPFDYAGNAKADFAVWDKARQAIVVNPGAGVESGARKRTHVAQVFDDRPPAWRVWVKETRLYQWMKNLLIGVPLLTAHAFNGGSVLAIVKAFIAFGLVASATYLLNDLLDLASDRRHPRKCRRPFAAGNLGIAKGSIGMGLMLIAGLATASCISPLFLMSLLSYLVITLSYSLYFKSYVLIDVLLLASLYTVRIIAGAIAIQVEVSSWLLAFSMFTFLSLALVKRSSELVAMEKLSRAGAKGRDYQLGDNQIISSMGTAAGYLAVLVLALYVDNPAIQHQYQHPRRLWLLCPLMLYWVSRLWIKTTRGEMDDDPLVFSLKDKGSWWIFSGMIAVTLASI</sequence>
<dbReference type="PANTHER" id="PTHR11048">
    <property type="entry name" value="PRENYLTRANSFERASES"/>
    <property type="match status" value="1"/>
</dbReference>
<keyword evidence="2" id="KW-1003">Cell membrane</keyword>
<dbReference type="GO" id="GO:0005886">
    <property type="term" value="C:plasma membrane"/>
    <property type="evidence" value="ECO:0007669"/>
    <property type="project" value="TreeGrafter"/>
</dbReference>
<dbReference type="EMBL" id="BMED01000007">
    <property type="protein sequence ID" value="GGC97037.1"/>
    <property type="molecule type" value="Genomic_DNA"/>
</dbReference>
<evidence type="ECO:0000256" key="6">
    <source>
        <dbReference type="SAM" id="Phobius"/>
    </source>
</evidence>
<organism evidence="7 8">
    <name type="scientific">Undibacterium terreum</name>
    <dbReference type="NCBI Taxonomy" id="1224302"/>
    <lineage>
        <taxon>Bacteria</taxon>
        <taxon>Pseudomonadati</taxon>
        <taxon>Pseudomonadota</taxon>
        <taxon>Betaproteobacteria</taxon>
        <taxon>Burkholderiales</taxon>
        <taxon>Oxalobacteraceae</taxon>
        <taxon>Undibacterium</taxon>
    </lineage>
</organism>
<feature type="transmembrane region" description="Helical" evidence="6">
    <location>
        <begin position="424"/>
        <end position="440"/>
    </location>
</feature>
<proteinExistence type="predicted"/>